<evidence type="ECO:0000313" key="6">
    <source>
        <dbReference type="EMBL" id="TXE05877.1"/>
    </source>
</evidence>
<accession>A0A5C7ACG9</accession>
<sequence>MATKCLLIYNPVSGNDSITNAELLEMAQVRMPDFAIELWETTGENDEDKIIAKYEESKPDLVLIGGGDGTVKLVAKCLQHKEVPMCILPLGSANGLAKCLGINDLLDSWESVRDFKIHDIDAIQINGELCLHLADFGINANLVQKFEQEESRGMLAYVKNSFSEIFGTESRTFILKISEESIELKAKMIVLANGDQYGTGAIVNCKGIMDDGKFEVIAFNPETADDYLRMTMAFIKGDIDQVDGVQTWSVEECQLSNPEGAEFQIDGEIMETTDFISAKIEKHAFKFLTGKSFGACHTSLD</sequence>
<proteinExistence type="predicted"/>
<dbReference type="InterPro" id="IPR050187">
    <property type="entry name" value="Lipid_Phosphate_FormReg"/>
</dbReference>
<dbReference type="Gene3D" id="2.60.200.40">
    <property type="match status" value="1"/>
</dbReference>
<evidence type="ECO:0000256" key="3">
    <source>
        <dbReference type="ARBA" id="ARBA00022777"/>
    </source>
</evidence>
<dbReference type="SUPFAM" id="SSF111331">
    <property type="entry name" value="NAD kinase/diacylglycerol kinase-like"/>
    <property type="match status" value="1"/>
</dbReference>
<keyword evidence="2" id="KW-0547">Nucleotide-binding</keyword>
<dbReference type="EMBL" id="VORW01000016">
    <property type="protein sequence ID" value="TXE05877.1"/>
    <property type="molecule type" value="Genomic_DNA"/>
</dbReference>
<protein>
    <submittedName>
        <fullName evidence="6">Diacylglycerol kinase</fullName>
    </submittedName>
</protein>
<dbReference type="PANTHER" id="PTHR12358">
    <property type="entry name" value="SPHINGOSINE KINASE"/>
    <property type="match status" value="1"/>
</dbReference>
<evidence type="ECO:0000256" key="2">
    <source>
        <dbReference type="ARBA" id="ARBA00022741"/>
    </source>
</evidence>
<comment type="caution">
    <text evidence="6">The sequence shown here is derived from an EMBL/GenBank/DDBJ whole genome shotgun (WGS) entry which is preliminary data.</text>
</comment>
<dbReference type="InterPro" id="IPR016064">
    <property type="entry name" value="NAD/diacylglycerol_kinase_sf"/>
</dbReference>
<dbReference type="AlphaFoldDB" id="A0A5C7ACG9"/>
<dbReference type="PROSITE" id="PS50146">
    <property type="entry name" value="DAGK"/>
    <property type="match status" value="1"/>
</dbReference>
<dbReference type="Pfam" id="PF00781">
    <property type="entry name" value="DAGK_cat"/>
    <property type="match status" value="1"/>
</dbReference>
<dbReference type="RefSeq" id="WP_146919711.1">
    <property type="nucleotide sequence ID" value="NZ_VORW01000016.1"/>
</dbReference>
<evidence type="ECO:0000313" key="7">
    <source>
        <dbReference type="Proteomes" id="UP000321935"/>
    </source>
</evidence>
<evidence type="ECO:0000259" key="5">
    <source>
        <dbReference type="PROSITE" id="PS50146"/>
    </source>
</evidence>
<keyword evidence="4" id="KW-0067">ATP-binding</keyword>
<dbReference type="GO" id="GO:0005524">
    <property type="term" value="F:ATP binding"/>
    <property type="evidence" value="ECO:0007669"/>
    <property type="project" value="UniProtKB-KW"/>
</dbReference>
<dbReference type="OrthoDB" id="9786026at2"/>
<dbReference type="Proteomes" id="UP000321935">
    <property type="component" value="Unassembled WGS sequence"/>
</dbReference>
<dbReference type="InterPro" id="IPR045540">
    <property type="entry name" value="YegS/DAGK_C"/>
</dbReference>
<feature type="domain" description="DAGKc" evidence="5">
    <location>
        <begin position="1"/>
        <end position="129"/>
    </location>
</feature>
<dbReference type="PANTHER" id="PTHR12358:SF54">
    <property type="entry name" value="SPHINGOSINE KINASE RELATED PROTEIN"/>
    <property type="match status" value="1"/>
</dbReference>
<dbReference type="GO" id="GO:0016301">
    <property type="term" value="F:kinase activity"/>
    <property type="evidence" value="ECO:0007669"/>
    <property type="project" value="UniProtKB-KW"/>
</dbReference>
<evidence type="ECO:0000256" key="4">
    <source>
        <dbReference type="ARBA" id="ARBA00022840"/>
    </source>
</evidence>
<dbReference type="InterPro" id="IPR001206">
    <property type="entry name" value="Diacylglycerol_kinase_cat_dom"/>
</dbReference>
<keyword evidence="1" id="KW-0808">Transferase</keyword>
<reference evidence="6 7" key="1">
    <citation type="submission" date="2019-08" db="EMBL/GenBank/DDBJ databases">
        <title>Genomes sequence of Algoriphagus aquimarinus ACAM450.</title>
        <authorList>
            <person name="Bowman J.P."/>
        </authorList>
    </citation>
    <scope>NUCLEOTIDE SEQUENCE [LARGE SCALE GENOMIC DNA]</scope>
    <source>
        <strain evidence="6 7">ACAM 450</strain>
    </source>
</reference>
<dbReference type="InterPro" id="IPR017438">
    <property type="entry name" value="ATP-NAD_kinase_N"/>
</dbReference>
<dbReference type="Gene3D" id="3.40.50.10330">
    <property type="entry name" value="Probable inorganic polyphosphate/atp-NAD kinase, domain 1"/>
    <property type="match status" value="1"/>
</dbReference>
<name>A0A5C7ACG9_9BACT</name>
<dbReference type="SMART" id="SM00046">
    <property type="entry name" value="DAGKc"/>
    <property type="match status" value="1"/>
</dbReference>
<keyword evidence="3 6" id="KW-0418">Kinase</keyword>
<dbReference type="Pfam" id="PF19279">
    <property type="entry name" value="YegS_C"/>
    <property type="match status" value="1"/>
</dbReference>
<evidence type="ECO:0000256" key="1">
    <source>
        <dbReference type="ARBA" id="ARBA00022679"/>
    </source>
</evidence>
<organism evidence="6 7">
    <name type="scientific">Algoriphagus aquimarinus</name>
    <dbReference type="NCBI Taxonomy" id="237018"/>
    <lineage>
        <taxon>Bacteria</taxon>
        <taxon>Pseudomonadati</taxon>
        <taxon>Bacteroidota</taxon>
        <taxon>Cytophagia</taxon>
        <taxon>Cytophagales</taxon>
        <taxon>Cyclobacteriaceae</taxon>
        <taxon>Algoriphagus</taxon>
    </lineage>
</organism>
<gene>
    <name evidence="6" type="ORF">ESV85_17020</name>
</gene>